<keyword evidence="1" id="KW-1133">Transmembrane helix</keyword>
<evidence type="ECO:0000313" key="2">
    <source>
        <dbReference type="EMBL" id="GLK86701.1"/>
    </source>
</evidence>
<reference evidence="2" key="2">
    <citation type="submission" date="2023-01" db="EMBL/GenBank/DDBJ databases">
        <authorList>
            <person name="Sun Q."/>
            <person name="Evtushenko L."/>
        </authorList>
    </citation>
    <scope>NUCLEOTIDE SEQUENCE</scope>
    <source>
        <strain evidence="2">VKM B-2789</strain>
    </source>
</reference>
<name>A0A9W6JZD4_9HYPH</name>
<keyword evidence="3" id="KW-1185">Reference proteome</keyword>
<proteinExistence type="predicted"/>
<evidence type="ECO:0000256" key="1">
    <source>
        <dbReference type="SAM" id="Phobius"/>
    </source>
</evidence>
<sequence length="96" mass="10240">MVEKLLEAGPHWWLAAASILLNVGLLGAIWALFSGRLSETKDVVAALTLSTRAIEAASGDRRGLAEMVQENHSALMLAIAKLETALAMARAERGSR</sequence>
<dbReference type="EMBL" id="BSFM01000021">
    <property type="protein sequence ID" value="GLK86701.1"/>
    <property type="molecule type" value="Genomic_DNA"/>
</dbReference>
<gene>
    <name evidence="2" type="ORF">GCM10017653_47710</name>
</gene>
<feature type="transmembrane region" description="Helical" evidence="1">
    <location>
        <begin position="12"/>
        <end position="33"/>
    </location>
</feature>
<dbReference type="RefSeq" id="WP_213363733.1">
    <property type="nucleotide sequence ID" value="NZ_BSFM01000021.1"/>
</dbReference>
<evidence type="ECO:0000313" key="3">
    <source>
        <dbReference type="Proteomes" id="UP001143330"/>
    </source>
</evidence>
<accession>A0A9W6JZD4</accession>
<dbReference type="AlphaFoldDB" id="A0A9W6JZD4"/>
<organism evidence="2 3">
    <name type="scientific">Ancylobacter defluvii</name>
    <dbReference type="NCBI Taxonomy" id="1282440"/>
    <lineage>
        <taxon>Bacteria</taxon>
        <taxon>Pseudomonadati</taxon>
        <taxon>Pseudomonadota</taxon>
        <taxon>Alphaproteobacteria</taxon>
        <taxon>Hyphomicrobiales</taxon>
        <taxon>Xanthobacteraceae</taxon>
        <taxon>Ancylobacter</taxon>
    </lineage>
</organism>
<dbReference type="Proteomes" id="UP001143330">
    <property type="component" value="Unassembled WGS sequence"/>
</dbReference>
<comment type="caution">
    <text evidence="2">The sequence shown here is derived from an EMBL/GenBank/DDBJ whole genome shotgun (WGS) entry which is preliminary data.</text>
</comment>
<reference evidence="2" key="1">
    <citation type="journal article" date="2014" name="Int. J. Syst. Evol. Microbiol.">
        <title>Complete genome sequence of Corynebacterium casei LMG S-19264T (=DSM 44701T), isolated from a smear-ripened cheese.</title>
        <authorList>
            <consortium name="US DOE Joint Genome Institute (JGI-PGF)"/>
            <person name="Walter F."/>
            <person name="Albersmeier A."/>
            <person name="Kalinowski J."/>
            <person name="Ruckert C."/>
        </authorList>
    </citation>
    <scope>NUCLEOTIDE SEQUENCE</scope>
    <source>
        <strain evidence="2">VKM B-2789</strain>
    </source>
</reference>
<protein>
    <submittedName>
        <fullName evidence="2">Uncharacterized protein</fullName>
    </submittedName>
</protein>
<keyword evidence="1" id="KW-0812">Transmembrane</keyword>
<keyword evidence="1" id="KW-0472">Membrane</keyword>